<evidence type="ECO:0000313" key="3">
    <source>
        <dbReference type="Proteomes" id="UP001498398"/>
    </source>
</evidence>
<dbReference type="InterPro" id="IPR012479">
    <property type="entry name" value="SAP30BP"/>
</dbReference>
<dbReference type="EMBL" id="JBANRG010000024">
    <property type="protein sequence ID" value="KAK7454527.1"/>
    <property type="molecule type" value="Genomic_DNA"/>
</dbReference>
<evidence type="ECO:0008006" key="4">
    <source>
        <dbReference type="Google" id="ProtNLM"/>
    </source>
</evidence>
<feature type="compositionally biased region" description="Basic and acidic residues" evidence="1">
    <location>
        <begin position="264"/>
        <end position="276"/>
    </location>
</feature>
<dbReference type="Proteomes" id="UP001498398">
    <property type="component" value="Unassembled WGS sequence"/>
</dbReference>
<gene>
    <name evidence="2" type="ORF">VKT23_011281</name>
</gene>
<feature type="compositionally biased region" description="Polar residues" evidence="1">
    <location>
        <begin position="75"/>
        <end position="88"/>
    </location>
</feature>
<feature type="compositionally biased region" description="Low complexity" evidence="1">
    <location>
        <begin position="89"/>
        <end position="104"/>
    </location>
</feature>
<evidence type="ECO:0000313" key="2">
    <source>
        <dbReference type="EMBL" id="KAK7454527.1"/>
    </source>
</evidence>
<dbReference type="Pfam" id="PF07818">
    <property type="entry name" value="HCNGP"/>
    <property type="match status" value="1"/>
</dbReference>
<protein>
    <recommendedName>
        <fullName evidence="4">HCNGP-domain-containing protein</fullName>
    </recommendedName>
</protein>
<feature type="compositionally biased region" description="Basic residues" evidence="1">
    <location>
        <begin position="57"/>
        <end position="70"/>
    </location>
</feature>
<dbReference type="PANTHER" id="PTHR13464">
    <property type="entry name" value="TRANSCRIPTIONAL REGULATOR PROTEIN HCNGP"/>
    <property type="match status" value="1"/>
</dbReference>
<reference evidence="2 3" key="1">
    <citation type="submission" date="2024-01" db="EMBL/GenBank/DDBJ databases">
        <title>A draft genome for the cacao thread blight pathogen Marasmiellus scandens.</title>
        <authorList>
            <person name="Baruah I.K."/>
            <person name="Leung J."/>
            <person name="Bukari Y."/>
            <person name="Amoako-Attah I."/>
            <person name="Meinhardt L.W."/>
            <person name="Bailey B.A."/>
            <person name="Cohen S.P."/>
        </authorList>
    </citation>
    <scope>NUCLEOTIDE SEQUENCE [LARGE SCALE GENOMIC DNA]</scope>
    <source>
        <strain evidence="2 3">GH-19</strain>
    </source>
</reference>
<feature type="compositionally biased region" description="Gly residues" evidence="1">
    <location>
        <begin position="284"/>
        <end position="297"/>
    </location>
</feature>
<feature type="compositionally biased region" description="Gly residues" evidence="1">
    <location>
        <begin position="309"/>
        <end position="320"/>
    </location>
</feature>
<feature type="region of interest" description="Disordered" evidence="1">
    <location>
        <begin position="238"/>
        <end position="320"/>
    </location>
</feature>
<comment type="caution">
    <text evidence="2">The sequence shown here is derived from an EMBL/GenBank/DDBJ whole genome shotgun (WGS) entry which is preliminary data.</text>
</comment>
<organism evidence="2 3">
    <name type="scientific">Marasmiellus scandens</name>
    <dbReference type="NCBI Taxonomy" id="2682957"/>
    <lineage>
        <taxon>Eukaryota</taxon>
        <taxon>Fungi</taxon>
        <taxon>Dikarya</taxon>
        <taxon>Basidiomycota</taxon>
        <taxon>Agaricomycotina</taxon>
        <taxon>Agaricomycetes</taxon>
        <taxon>Agaricomycetidae</taxon>
        <taxon>Agaricales</taxon>
        <taxon>Marasmiineae</taxon>
        <taxon>Omphalotaceae</taxon>
        <taxon>Marasmiellus</taxon>
    </lineage>
</organism>
<proteinExistence type="predicted"/>
<keyword evidence="3" id="KW-1185">Reference proteome</keyword>
<name>A0ABR1JE57_9AGAR</name>
<accession>A0ABR1JE57</accession>
<sequence>MNGLAAYDDDSDSGNESKPRTKQGNGQIDKKLKTVSDVETEPRRIVPPKKSQIIIKRPQHKPKTVHHPRGHISDDISSSSQTEQQPIASTSANSSSSSDDNTASILPSRPEEELELIRSLLVPSPIPGTNDWGIPPEPAPEECEPCDPAIEAKIRQFHALKYPTAPPDSSSLPTPKHFNDSLMSNRSFRNPHLYAQLVDFIGADERSTNFPKNIWDPHAVLNAGEGWDAEKIAAYQKKRSEQQAQAQAAGKRTHIEFSSSSSSSKDRDKNARDGGRHNPYVGAGRHGGISTGPGRNAGTGQFHSQSRVLGGGRGRGLSRN</sequence>
<evidence type="ECO:0000256" key="1">
    <source>
        <dbReference type="SAM" id="MobiDB-lite"/>
    </source>
</evidence>
<dbReference type="PANTHER" id="PTHR13464:SF0">
    <property type="entry name" value="SAP30-BINDING PROTEIN"/>
    <property type="match status" value="1"/>
</dbReference>
<feature type="region of interest" description="Disordered" evidence="1">
    <location>
        <begin position="1"/>
        <end position="145"/>
    </location>
</feature>
<feature type="compositionally biased region" description="Basic and acidic residues" evidence="1">
    <location>
        <begin position="28"/>
        <end position="44"/>
    </location>
</feature>